<comment type="caution">
    <text evidence="1">The sequence shown here is derived from an EMBL/GenBank/DDBJ whole genome shotgun (WGS) entry which is preliminary data.</text>
</comment>
<dbReference type="InterPro" id="IPR032710">
    <property type="entry name" value="NTF2-like_dom_sf"/>
</dbReference>
<dbReference type="OrthoDB" id="9784874at2"/>
<dbReference type="PROSITE" id="PS51257">
    <property type="entry name" value="PROKAR_LIPOPROTEIN"/>
    <property type="match status" value="1"/>
</dbReference>
<proteinExistence type="predicted"/>
<name>A0A4Z0QI33_9BACT</name>
<reference evidence="1 2" key="1">
    <citation type="submission" date="2019-04" db="EMBL/GenBank/DDBJ databases">
        <authorList>
            <person name="Feng G."/>
            <person name="Zhang J."/>
            <person name="Zhu H."/>
        </authorList>
    </citation>
    <scope>NUCLEOTIDE SEQUENCE [LARGE SCALE GENOMIC DNA]</scope>
    <source>
        <strain evidence="1 2">9PBR-1</strain>
    </source>
</reference>
<keyword evidence="2" id="KW-1185">Reference proteome</keyword>
<accession>A0A4Z0QI33</accession>
<organism evidence="1 2">
    <name type="scientific">Hymenobacter metallicola</name>
    <dbReference type="NCBI Taxonomy" id="2563114"/>
    <lineage>
        <taxon>Bacteria</taxon>
        <taxon>Pseudomonadati</taxon>
        <taxon>Bacteroidota</taxon>
        <taxon>Cytophagia</taxon>
        <taxon>Cytophagales</taxon>
        <taxon>Hymenobacteraceae</taxon>
        <taxon>Hymenobacter</taxon>
    </lineage>
</organism>
<evidence type="ECO:0000313" key="1">
    <source>
        <dbReference type="EMBL" id="TGE28903.1"/>
    </source>
</evidence>
<protein>
    <recommendedName>
        <fullName evidence="3">DUF4440 domain-containing protein</fullName>
    </recommendedName>
</protein>
<gene>
    <name evidence="1" type="ORF">E5K02_05425</name>
</gene>
<dbReference type="Proteomes" id="UP000298471">
    <property type="component" value="Unassembled WGS sequence"/>
</dbReference>
<dbReference type="RefSeq" id="WP_135392818.1">
    <property type="nucleotide sequence ID" value="NZ_SRMB01000001.1"/>
</dbReference>
<evidence type="ECO:0000313" key="2">
    <source>
        <dbReference type="Proteomes" id="UP000298471"/>
    </source>
</evidence>
<dbReference type="SUPFAM" id="SSF54427">
    <property type="entry name" value="NTF2-like"/>
    <property type="match status" value="1"/>
</dbReference>
<evidence type="ECO:0008006" key="3">
    <source>
        <dbReference type="Google" id="ProtNLM"/>
    </source>
</evidence>
<dbReference type="AlphaFoldDB" id="A0A4Z0QI33"/>
<sequence length="189" mass="21640">MPLLYRFLLCLPALLSTGCFQIREPEPADAASDWITPTQIDLLLANFTAAIQRPNVTNYERCFSGPGFRFIPDPTAAGTAASLFANWSVSEERDYFNSLRRRTPATATNQLVLTDRRDQFFTADSAEVSGLYQLRITQQDTAFRATVLEGNLRLLVRRRNNEWKIAGWRDQRTSARPSWTDLKKYFITH</sequence>
<dbReference type="EMBL" id="SRMB01000001">
    <property type="protein sequence ID" value="TGE28903.1"/>
    <property type="molecule type" value="Genomic_DNA"/>
</dbReference>